<feature type="domain" description="CobN/magnesium chelatase" evidence="10">
    <location>
        <begin position="244"/>
        <end position="1319"/>
    </location>
</feature>
<proteinExistence type="inferred from homology"/>
<dbReference type="EnsemblPlants" id="evm.model.03.1805">
    <property type="protein sequence ID" value="cds.evm.model.03.1805"/>
    <property type="gene ID" value="evm.TU.03.1805"/>
</dbReference>
<organism evidence="12 13">
    <name type="scientific">Cannabis sativa</name>
    <name type="common">Hemp</name>
    <name type="synonym">Marijuana</name>
    <dbReference type="NCBI Taxonomy" id="3483"/>
    <lineage>
        <taxon>Eukaryota</taxon>
        <taxon>Viridiplantae</taxon>
        <taxon>Streptophyta</taxon>
        <taxon>Embryophyta</taxon>
        <taxon>Tracheophyta</taxon>
        <taxon>Spermatophyta</taxon>
        <taxon>Magnoliopsida</taxon>
        <taxon>eudicotyledons</taxon>
        <taxon>Gunneridae</taxon>
        <taxon>Pentapetalae</taxon>
        <taxon>rosids</taxon>
        <taxon>fabids</taxon>
        <taxon>Rosales</taxon>
        <taxon>Cannabaceae</taxon>
        <taxon>Cannabis</taxon>
    </lineage>
</organism>
<sequence length="1339" mass="148825">MASLLSSSFTLTSSKVDHLSSLSKKQYFLHSFLPKKANQPNSKSFLKVKCAAVGNGLFTQTTQEVRRIVPENKNGLPTVKIVYVVLEAQYQSSLTAAVQSLNESKRYASYELVGYLVEELRDESNYKSFCKDLEDANIFIGSLIFVEELALKVKAAVEKERDRLDAVLVFPSMPEVMRLNKLGSFSMSQLGQSKSPFFQLFKKKKQSAGFADSMLKLVRTLPKVLKYLPSDKAQDARLYILSLQFWLGGSPDNLGNFLKMISGSYIPALKGLKIEYKDPVLYLDTGVWHPLAPCMYDDVKEYLNWYGTRKDVSEKVKGPNAPIIGLVLQRSHIVTGDDSHYAAVIMELEAKGAKVIPIFAGGLDFSGPVEKYFVDPVTKKTFVNSVISLTGFALVGGPARQDHPKAIEALMKLDVPYIVAVPLVFQTTEEWLNSTLGLHPIQVALQVALPELDGGMEPIVFAGKAHALHKRVEQLCTRAIKWAELTKKTKEEKRIAITVFSFPPDKGNVGTAAYLNVFASIFSVLKDLKEDGYNVEGLPESSEALIEEVIHDKEAQFSSPNLNVAYKMGVREYHKLTPYATMLEENWGKAPGNLNSDGENLLVYGKQYGNVFIGVQPTFGYEGDPMRLLFSKSASPHHGFAAYYSFVEKIFKADAVLHFGTHGSLEFMPGKQVGMSDACYPDSLIGNIPNVYYYAANNPSEATIAKRRSYANTISYLTPPAENAGLYKGLKQLSELISSYQSLKDSGRGPQIVSSIISTAKQCNLDKDVDLPDEGTELSVKDRDSVVGKVYSKIMEIESRLLPCGLHIIGEPPTAMEAVATLVNIAALDRPEDEITSFPSILAQTVGREIEDIYRGSDKGVLKDVELLKQITEATRGAISKFTKFYRADREKLRKLFEFLGECLKLIVADNELGSLKQALEGKFVEPGPGGDPIRNPKVLPTGKNIHALDPQAIPTTAAMQSARIVVERLVERQKIDNGGKYPETVALVLWGTDNIKTYGESLGQVLWMIGVRPIADTLGRVNRVEPVSLEELGRPRIDVVVNCSGVFRDLFINQMNLLDRAVKMVAELDEPVEMNFVRKHALEQAESLGVGVREAATRIFSNASGSYSSNINLAVENSTWNDEKQLQDMYLSRKSFAFDCDAPGAGMTEKRQVFEMALSTAEATFQNLDSSEISLTDVSHYFDSDPTNLVQNLRKDGKKPSAYIADTTTANAQVRTLSETVRLDARTKLLNPKWYEGMMSTGYEGVREIEKRLTNTVGWSATSGQVDNWVYEEANTTFIQDEEMMNRLMNKNPNSFRKMVQTFLEANGRGYWETSADNIEKLRQLYSEVEDKIEGIDR</sequence>
<dbReference type="GO" id="GO:0009507">
    <property type="term" value="C:chloroplast"/>
    <property type="evidence" value="ECO:0007669"/>
    <property type="project" value="TreeGrafter"/>
</dbReference>
<keyword evidence="3" id="KW-0602">Photosynthesis</keyword>
<protein>
    <recommendedName>
        <fullName evidence="2">magnesium chelatase</fullName>
        <ecNumber evidence="2">6.6.1.1</ecNumber>
    </recommendedName>
</protein>
<dbReference type="PANTHER" id="PTHR44119:SF1">
    <property type="entry name" value="MAGNESIUM-CHELATASE SUBUNIT CHLH, CHLOROPLASTIC"/>
    <property type="match status" value="1"/>
</dbReference>
<dbReference type="EMBL" id="UZAU01000335">
    <property type="status" value="NOT_ANNOTATED_CDS"/>
    <property type="molecule type" value="Genomic_DNA"/>
</dbReference>
<keyword evidence="7" id="KW-0149">Chlorophyll biosynthesis</keyword>
<accession>A0A803P6Q9</accession>
<dbReference type="Proteomes" id="UP000596661">
    <property type="component" value="Chromosome 3"/>
</dbReference>
<evidence type="ECO:0000256" key="7">
    <source>
        <dbReference type="ARBA" id="ARBA00023171"/>
    </source>
</evidence>
<evidence type="ECO:0000313" key="13">
    <source>
        <dbReference type="Proteomes" id="UP000596661"/>
    </source>
</evidence>
<dbReference type="GO" id="GO:0015995">
    <property type="term" value="P:chlorophyll biosynthetic process"/>
    <property type="evidence" value="ECO:0007669"/>
    <property type="project" value="UniProtKB-KW"/>
</dbReference>
<evidence type="ECO:0000256" key="2">
    <source>
        <dbReference type="ARBA" id="ARBA00012825"/>
    </source>
</evidence>
<dbReference type="InterPro" id="IPR003672">
    <property type="entry name" value="CobN/Mg_chltase"/>
</dbReference>
<evidence type="ECO:0000256" key="8">
    <source>
        <dbReference type="ARBA" id="ARBA00023444"/>
    </source>
</evidence>
<evidence type="ECO:0000256" key="4">
    <source>
        <dbReference type="ARBA" id="ARBA00022598"/>
    </source>
</evidence>
<dbReference type="OMA" id="WETGQAM"/>
<dbReference type="GO" id="GO:0005524">
    <property type="term" value="F:ATP binding"/>
    <property type="evidence" value="ECO:0007669"/>
    <property type="project" value="UniProtKB-KW"/>
</dbReference>
<comment type="catalytic activity">
    <reaction evidence="9">
        <text>protoporphyrin IX + Mg(2+) + ATP + H2O = Mg-protoporphyrin IX + ADP + phosphate + 3 H(+)</text>
        <dbReference type="Rhea" id="RHEA:13961"/>
        <dbReference type="ChEBI" id="CHEBI:15377"/>
        <dbReference type="ChEBI" id="CHEBI:15378"/>
        <dbReference type="ChEBI" id="CHEBI:18420"/>
        <dbReference type="ChEBI" id="CHEBI:30616"/>
        <dbReference type="ChEBI" id="CHEBI:43474"/>
        <dbReference type="ChEBI" id="CHEBI:57306"/>
        <dbReference type="ChEBI" id="CHEBI:60492"/>
        <dbReference type="ChEBI" id="CHEBI:456216"/>
        <dbReference type="EC" id="6.6.1.1"/>
    </reaction>
</comment>
<evidence type="ECO:0000256" key="9">
    <source>
        <dbReference type="ARBA" id="ARBA00048693"/>
    </source>
</evidence>
<comment type="pathway">
    <text evidence="8">Porphyrin-containing compound metabolism.</text>
</comment>
<dbReference type="Gramene" id="evm.model.03.1805">
    <property type="protein sequence ID" value="cds.evm.model.03.1805"/>
    <property type="gene ID" value="evm.TU.03.1805"/>
</dbReference>
<dbReference type="InterPro" id="IPR022571">
    <property type="entry name" value="Mg_chelatase_H_N"/>
</dbReference>
<dbReference type="Pfam" id="PF11965">
    <property type="entry name" value="DUF3479"/>
    <property type="match status" value="1"/>
</dbReference>
<keyword evidence="13" id="KW-1185">Reference proteome</keyword>
<evidence type="ECO:0000256" key="1">
    <source>
        <dbReference type="ARBA" id="ARBA00010851"/>
    </source>
</evidence>
<dbReference type="GO" id="GO:0016851">
    <property type="term" value="F:magnesium chelatase activity"/>
    <property type="evidence" value="ECO:0007669"/>
    <property type="project" value="UniProtKB-EC"/>
</dbReference>
<dbReference type="EC" id="6.6.1.1" evidence="2"/>
<evidence type="ECO:0000256" key="5">
    <source>
        <dbReference type="ARBA" id="ARBA00022741"/>
    </source>
</evidence>
<dbReference type="PANTHER" id="PTHR44119">
    <property type="entry name" value="MAGNESIUM-CHELATASE SUBUNIT CHLH, CHLOROPLASTIC"/>
    <property type="match status" value="1"/>
</dbReference>
<dbReference type="GO" id="GO:0015979">
    <property type="term" value="P:photosynthesis"/>
    <property type="evidence" value="ECO:0007669"/>
    <property type="project" value="UniProtKB-KW"/>
</dbReference>
<evidence type="ECO:0000256" key="6">
    <source>
        <dbReference type="ARBA" id="ARBA00022840"/>
    </source>
</evidence>
<comment type="similarity">
    <text evidence="1">Belongs to the Mg-chelatase subunit H family.</text>
</comment>
<evidence type="ECO:0000259" key="10">
    <source>
        <dbReference type="Pfam" id="PF02514"/>
    </source>
</evidence>
<name>A0A803P6Q9_CANSA</name>
<dbReference type="Pfam" id="PF02514">
    <property type="entry name" value="CobN-Mg_chel"/>
    <property type="match status" value="1"/>
</dbReference>
<keyword evidence="5" id="KW-0547">Nucleotide-binding</keyword>
<evidence type="ECO:0000313" key="12">
    <source>
        <dbReference type="EnsemblPlants" id="cds.evm.model.03.1805"/>
    </source>
</evidence>
<dbReference type="CDD" id="cd10150">
    <property type="entry name" value="CobN_like"/>
    <property type="match status" value="1"/>
</dbReference>
<evidence type="ECO:0000259" key="11">
    <source>
        <dbReference type="Pfam" id="PF11965"/>
    </source>
</evidence>
<dbReference type="InterPro" id="IPR011771">
    <property type="entry name" value="BchH"/>
</dbReference>
<evidence type="ECO:0000256" key="3">
    <source>
        <dbReference type="ARBA" id="ARBA00022531"/>
    </source>
</evidence>
<feature type="domain" description="Magnesium chelatase subunit H N-terminal" evidence="11">
    <location>
        <begin position="80"/>
        <end position="240"/>
    </location>
</feature>
<reference evidence="12" key="1">
    <citation type="submission" date="2018-11" db="EMBL/GenBank/DDBJ databases">
        <authorList>
            <person name="Grassa J C."/>
        </authorList>
    </citation>
    <scope>NUCLEOTIDE SEQUENCE [LARGE SCALE GENOMIC DNA]</scope>
</reference>
<keyword evidence="6" id="KW-0067">ATP-binding</keyword>
<reference evidence="12" key="2">
    <citation type="submission" date="2021-03" db="UniProtKB">
        <authorList>
            <consortium name="EnsemblPlants"/>
        </authorList>
    </citation>
    <scope>IDENTIFICATION</scope>
</reference>
<keyword evidence="4" id="KW-0436">Ligase</keyword>
<dbReference type="NCBIfam" id="TIGR02025">
    <property type="entry name" value="BchH"/>
    <property type="match status" value="1"/>
</dbReference>